<evidence type="ECO:0000313" key="2">
    <source>
        <dbReference type="EMBL" id="VEL23433.1"/>
    </source>
</evidence>
<organism evidence="2 3">
    <name type="scientific">Protopolystoma xenopodis</name>
    <dbReference type="NCBI Taxonomy" id="117903"/>
    <lineage>
        <taxon>Eukaryota</taxon>
        <taxon>Metazoa</taxon>
        <taxon>Spiralia</taxon>
        <taxon>Lophotrochozoa</taxon>
        <taxon>Platyhelminthes</taxon>
        <taxon>Monogenea</taxon>
        <taxon>Polyopisthocotylea</taxon>
        <taxon>Polystomatidea</taxon>
        <taxon>Polystomatidae</taxon>
        <taxon>Protopolystoma</taxon>
    </lineage>
</organism>
<evidence type="ECO:0000256" key="1">
    <source>
        <dbReference type="SAM" id="MobiDB-lite"/>
    </source>
</evidence>
<accession>A0A448WYM6</accession>
<keyword evidence="3" id="KW-1185">Reference proteome</keyword>
<name>A0A448WYM6_9PLAT</name>
<sequence length="169" mass="17571">IFVVPPAISSGVGLDVSSPTYTRENHISDSCLQRILASVLPPPCRPPTPLSLPSSTPALSATGPGRPTASIATAAGSISLASGSGRPEASLSEVGLSSSGGDSNSNQAEDSNQMIVSAEHGQHKVELERTGPVISINAWLMPAQLHSIINKCRFQFPDPRLIQYDCGTL</sequence>
<feature type="region of interest" description="Disordered" evidence="1">
    <location>
        <begin position="47"/>
        <end position="108"/>
    </location>
</feature>
<proteinExistence type="predicted"/>
<reference evidence="2" key="1">
    <citation type="submission" date="2018-11" db="EMBL/GenBank/DDBJ databases">
        <authorList>
            <consortium name="Pathogen Informatics"/>
        </authorList>
    </citation>
    <scope>NUCLEOTIDE SEQUENCE</scope>
</reference>
<dbReference type="Proteomes" id="UP000784294">
    <property type="component" value="Unassembled WGS sequence"/>
</dbReference>
<feature type="compositionally biased region" description="Low complexity" evidence="1">
    <location>
        <begin position="51"/>
        <end position="106"/>
    </location>
</feature>
<evidence type="ECO:0000313" key="3">
    <source>
        <dbReference type="Proteomes" id="UP000784294"/>
    </source>
</evidence>
<feature type="non-terminal residue" evidence="2">
    <location>
        <position position="1"/>
    </location>
</feature>
<comment type="caution">
    <text evidence="2">The sequence shown here is derived from an EMBL/GenBank/DDBJ whole genome shotgun (WGS) entry which is preliminary data.</text>
</comment>
<dbReference type="AlphaFoldDB" id="A0A448WYM6"/>
<protein>
    <submittedName>
        <fullName evidence="2">Uncharacterized protein</fullName>
    </submittedName>
</protein>
<gene>
    <name evidence="2" type="ORF">PXEA_LOCUS16873</name>
</gene>
<dbReference type="EMBL" id="CAAALY010061888">
    <property type="protein sequence ID" value="VEL23433.1"/>
    <property type="molecule type" value="Genomic_DNA"/>
</dbReference>